<evidence type="ECO:0000256" key="2">
    <source>
        <dbReference type="SAM" id="MobiDB-lite"/>
    </source>
</evidence>
<evidence type="ECO:0000256" key="1">
    <source>
        <dbReference type="SAM" id="Coils"/>
    </source>
</evidence>
<dbReference type="EnsemblPlants" id="Pp3c18_1730V3.1">
    <property type="protein sequence ID" value="PAC:32983387.CDS.1"/>
    <property type="gene ID" value="Pp3c18_1730"/>
</dbReference>
<protein>
    <submittedName>
        <fullName evidence="3 4">Uncharacterized protein</fullName>
    </submittedName>
</protein>
<feature type="region of interest" description="Disordered" evidence="2">
    <location>
        <begin position="58"/>
        <end position="88"/>
    </location>
</feature>
<dbReference type="AlphaFoldDB" id="A9RMT4"/>
<reference evidence="3 5" key="1">
    <citation type="journal article" date="2008" name="Science">
        <title>The Physcomitrella genome reveals evolutionary insights into the conquest of land by plants.</title>
        <authorList>
            <person name="Rensing S."/>
            <person name="Lang D."/>
            <person name="Zimmer A."/>
            <person name="Terry A."/>
            <person name="Salamov A."/>
            <person name="Shapiro H."/>
            <person name="Nishiyama T."/>
            <person name="Perroud P.-F."/>
            <person name="Lindquist E."/>
            <person name="Kamisugi Y."/>
            <person name="Tanahashi T."/>
            <person name="Sakakibara K."/>
            <person name="Fujita T."/>
            <person name="Oishi K."/>
            <person name="Shin-I T."/>
            <person name="Kuroki Y."/>
            <person name="Toyoda A."/>
            <person name="Suzuki Y."/>
            <person name="Hashimoto A."/>
            <person name="Yamaguchi K."/>
            <person name="Sugano A."/>
            <person name="Kohara Y."/>
            <person name="Fujiyama A."/>
            <person name="Anterola A."/>
            <person name="Aoki S."/>
            <person name="Ashton N."/>
            <person name="Barbazuk W.B."/>
            <person name="Barker E."/>
            <person name="Bennetzen J."/>
            <person name="Bezanilla M."/>
            <person name="Blankenship R."/>
            <person name="Cho S.H."/>
            <person name="Dutcher S."/>
            <person name="Estelle M."/>
            <person name="Fawcett J.A."/>
            <person name="Gundlach H."/>
            <person name="Hanada K."/>
            <person name="Heyl A."/>
            <person name="Hicks K.A."/>
            <person name="Hugh J."/>
            <person name="Lohr M."/>
            <person name="Mayer K."/>
            <person name="Melkozernov A."/>
            <person name="Murata T."/>
            <person name="Nelson D."/>
            <person name="Pils B."/>
            <person name="Prigge M."/>
            <person name="Reiss B."/>
            <person name="Renner T."/>
            <person name="Rombauts S."/>
            <person name="Rushton P."/>
            <person name="Sanderfoot A."/>
            <person name="Schween G."/>
            <person name="Shiu S.-H."/>
            <person name="Stueber K."/>
            <person name="Theodoulou F.L."/>
            <person name="Tu H."/>
            <person name="Van de Peer Y."/>
            <person name="Verrier P.J."/>
            <person name="Waters E."/>
            <person name="Wood A."/>
            <person name="Yang L."/>
            <person name="Cove D."/>
            <person name="Cuming A."/>
            <person name="Hasebe M."/>
            <person name="Lucas S."/>
            <person name="Mishler D.B."/>
            <person name="Reski R."/>
            <person name="Grigoriev I."/>
            <person name="Quatrano R.S."/>
            <person name="Boore J.L."/>
        </authorList>
    </citation>
    <scope>NUCLEOTIDE SEQUENCE [LARGE SCALE GENOMIC DNA]</scope>
    <source>
        <strain evidence="4 5">cv. Gransden 2004</strain>
    </source>
</reference>
<dbReference type="EMBL" id="ABEU02000018">
    <property type="protein sequence ID" value="PNR34724.1"/>
    <property type="molecule type" value="Genomic_DNA"/>
</dbReference>
<proteinExistence type="predicted"/>
<gene>
    <name evidence="3" type="ORF">PHYPA_022622</name>
</gene>
<reference evidence="4" key="3">
    <citation type="submission" date="2020-12" db="UniProtKB">
        <authorList>
            <consortium name="EnsemblPlants"/>
        </authorList>
    </citation>
    <scope>IDENTIFICATION</scope>
</reference>
<dbReference type="HOGENOM" id="CLU_964394_0_0_1"/>
<sequence length="237" mass="26378">MGDTNDNRALSNILDKLPNISNEFPESKKLQQTKKVAAANEILGKKLPRIKLRRKVKSHIRSSSSIRRREFSVTDESETEAVPSPKKVHADGRFGEQIASAAKLRKVEIKKQEVVAEASRLQAATRKAHAEVARLSREIEKLEASKLRVGVGKSQSEVERLAEELQVLENRQSSCPSIASTATTTTPSPALSTSPGAKRWSSEKLNVRMGNKKLNPEEYVMEVQDKGNEIDIKLRIM</sequence>
<organism evidence="3">
    <name type="scientific">Physcomitrium patens</name>
    <name type="common">Spreading-leaved earth moss</name>
    <name type="synonym">Physcomitrella patens</name>
    <dbReference type="NCBI Taxonomy" id="3218"/>
    <lineage>
        <taxon>Eukaryota</taxon>
        <taxon>Viridiplantae</taxon>
        <taxon>Streptophyta</taxon>
        <taxon>Embryophyta</taxon>
        <taxon>Bryophyta</taxon>
        <taxon>Bryophytina</taxon>
        <taxon>Bryopsida</taxon>
        <taxon>Funariidae</taxon>
        <taxon>Funariales</taxon>
        <taxon>Funariaceae</taxon>
        <taxon>Physcomitrium</taxon>
    </lineage>
</organism>
<name>A9RMT4_PHYPA</name>
<reference evidence="3 5" key="2">
    <citation type="journal article" date="2018" name="Plant J.">
        <title>The Physcomitrella patens chromosome-scale assembly reveals moss genome structure and evolution.</title>
        <authorList>
            <person name="Lang D."/>
            <person name="Ullrich K.K."/>
            <person name="Murat F."/>
            <person name="Fuchs J."/>
            <person name="Jenkins J."/>
            <person name="Haas F.B."/>
            <person name="Piednoel M."/>
            <person name="Gundlach H."/>
            <person name="Van Bel M."/>
            <person name="Meyberg R."/>
            <person name="Vives C."/>
            <person name="Morata J."/>
            <person name="Symeonidi A."/>
            <person name="Hiss M."/>
            <person name="Muchero W."/>
            <person name="Kamisugi Y."/>
            <person name="Saleh O."/>
            <person name="Blanc G."/>
            <person name="Decker E.L."/>
            <person name="van Gessel N."/>
            <person name="Grimwood J."/>
            <person name="Hayes R.D."/>
            <person name="Graham S.W."/>
            <person name="Gunter L.E."/>
            <person name="McDaniel S.F."/>
            <person name="Hoernstein S.N.W."/>
            <person name="Larsson A."/>
            <person name="Li F.W."/>
            <person name="Perroud P.F."/>
            <person name="Phillips J."/>
            <person name="Ranjan P."/>
            <person name="Rokshar D.S."/>
            <person name="Rothfels C.J."/>
            <person name="Schneider L."/>
            <person name="Shu S."/>
            <person name="Stevenson D.W."/>
            <person name="Thummler F."/>
            <person name="Tillich M."/>
            <person name="Villarreal Aguilar J.C."/>
            <person name="Widiez T."/>
            <person name="Wong G.K."/>
            <person name="Wymore A."/>
            <person name="Zhang Y."/>
            <person name="Zimmer A.D."/>
            <person name="Quatrano R.S."/>
            <person name="Mayer K.F.X."/>
            <person name="Goodstein D."/>
            <person name="Casacuberta J.M."/>
            <person name="Vandepoele K."/>
            <person name="Reski R."/>
            <person name="Cuming A.C."/>
            <person name="Tuskan G.A."/>
            <person name="Maumus F."/>
            <person name="Salse J."/>
            <person name="Schmutz J."/>
            <person name="Rensing S.A."/>
        </authorList>
    </citation>
    <scope>NUCLEOTIDE SEQUENCE [LARGE SCALE GENOMIC DNA]</scope>
    <source>
        <strain evidence="4 5">cv. Gransden 2004</strain>
    </source>
</reference>
<keyword evidence="5" id="KW-1185">Reference proteome</keyword>
<accession>A9RMT4</accession>
<feature type="compositionally biased region" description="Low complexity" evidence="2">
    <location>
        <begin position="173"/>
        <end position="197"/>
    </location>
</feature>
<evidence type="ECO:0000313" key="4">
    <source>
        <dbReference type="EnsemblPlants" id="PAC:32983387.CDS.1"/>
    </source>
</evidence>
<dbReference type="Gramene" id="Pp3c18_1730V3.1">
    <property type="protein sequence ID" value="PAC:32983387.CDS.1"/>
    <property type="gene ID" value="Pp3c18_1730"/>
</dbReference>
<evidence type="ECO:0000313" key="3">
    <source>
        <dbReference type="EMBL" id="PNR34724.1"/>
    </source>
</evidence>
<evidence type="ECO:0000313" key="5">
    <source>
        <dbReference type="Proteomes" id="UP000006727"/>
    </source>
</evidence>
<feature type="coiled-coil region" evidence="1">
    <location>
        <begin position="104"/>
        <end position="171"/>
    </location>
</feature>
<dbReference type="Proteomes" id="UP000006727">
    <property type="component" value="Chromosome 18"/>
</dbReference>
<keyword evidence="1" id="KW-0175">Coiled coil</keyword>
<feature type="region of interest" description="Disordered" evidence="2">
    <location>
        <begin position="172"/>
        <end position="201"/>
    </location>
</feature>